<sequence length="59" mass="6821">MELMNLRQVRDLLGFKSYKPVRKLIELGLPVIHLGKGRYVAKDELDEFLKAHTVVKKEG</sequence>
<keyword evidence="1" id="KW-0238">DNA-binding</keyword>
<accession>A0A7H9EII9</accession>
<organism evidence="1 2">
    <name type="scientific">Ligilactobacillus saerimneri</name>
    <dbReference type="NCBI Taxonomy" id="228229"/>
    <lineage>
        <taxon>Bacteria</taxon>
        <taxon>Bacillati</taxon>
        <taxon>Bacillota</taxon>
        <taxon>Bacilli</taxon>
        <taxon>Lactobacillales</taxon>
        <taxon>Lactobacillaceae</taxon>
        <taxon>Ligilactobacillus</taxon>
    </lineage>
</organism>
<protein>
    <submittedName>
        <fullName evidence="1">DNA-binding protein</fullName>
    </submittedName>
</protein>
<gene>
    <name evidence="1" type="ORF">GTO87_01875</name>
</gene>
<dbReference type="AlphaFoldDB" id="A0A7H9EII9"/>
<dbReference type="KEGG" id="lsw:GTO87_01875"/>
<dbReference type="GO" id="GO:0003677">
    <property type="term" value="F:DNA binding"/>
    <property type="evidence" value="ECO:0007669"/>
    <property type="project" value="UniProtKB-KW"/>
</dbReference>
<dbReference type="RefSeq" id="WP_180849328.1">
    <property type="nucleotide sequence ID" value="NZ_CP047418.1"/>
</dbReference>
<dbReference type="Proteomes" id="UP000510886">
    <property type="component" value="Chromosome"/>
</dbReference>
<evidence type="ECO:0000313" key="1">
    <source>
        <dbReference type="EMBL" id="QLL77476.1"/>
    </source>
</evidence>
<reference evidence="1 2" key="1">
    <citation type="submission" date="2020-01" db="EMBL/GenBank/DDBJ databases">
        <title>Complete and circular genome sequences of six lactobacillus isolates from horses.</title>
        <authorList>
            <person name="Hassan H.M."/>
        </authorList>
    </citation>
    <scope>NUCLEOTIDE SEQUENCE [LARGE SCALE GENOMIC DNA]</scope>
    <source>
        <strain evidence="1 2">1A</strain>
    </source>
</reference>
<dbReference type="EMBL" id="CP047418">
    <property type="protein sequence ID" value="QLL77476.1"/>
    <property type="molecule type" value="Genomic_DNA"/>
</dbReference>
<evidence type="ECO:0000313" key="2">
    <source>
        <dbReference type="Proteomes" id="UP000510886"/>
    </source>
</evidence>
<name>A0A7H9EII9_9LACO</name>
<proteinExistence type="predicted"/>